<dbReference type="InterPro" id="IPR050814">
    <property type="entry name" value="Myo-inositol_Transporter"/>
</dbReference>
<evidence type="ECO:0000256" key="4">
    <source>
        <dbReference type="ARBA" id="ARBA00022692"/>
    </source>
</evidence>
<dbReference type="Pfam" id="PF00083">
    <property type="entry name" value="Sugar_tr"/>
    <property type="match status" value="1"/>
</dbReference>
<feature type="transmembrane region" description="Helical" evidence="8">
    <location>
        <begin position="389"/>
        <end position="412"/>
    </location>
</feature>
<evidence type="ECO:0000256" key="2">
    <source>
        <dbReference type="ARBA" id="ARBA00010992"/>
    </source>
</evidence>
<keyword evidence="4 8" id="KW-0812">Transmembrane</keyword>
<organism evidence="10 11">
    <name type="scientific">Geotrichum candidum</name>
    <name type="common">Oospora lactis</name>
    <name type="synonym">Dipodascus geotrichum</name>
    <dbReference type="NCBI Taxonomy" id="1173061"/>
    <lineage>
        <taxon>Eukaryota</taxon>
        <taxon>Fungi</taxon>
        <taxon>Dikarya</taxon>
        <taxon>Ascomycota</taxon>
        <taxon>Saccharomycotina</taxon>
        <taxon>Dipodascomycetes</taxon>
        <taxon>Dipodascales</taxon>
        <taxon>Dipodascaceae</taxon>
        <taxon>Geotrichum</taxon>
    </lineage>
</organism>
<proteinExistence type="inferred from homology"/>
<dbReference type="NCBIfam" id="TIGR00879">
    <property type="entry name" value="SP"/>
    <property type="match status" value="1"/>
</dbReference>
<gene>
    <name evidence="10" type="ORF">BN980_GECA04s00318g</name>
</gene>
<evidence type="ECO:0000256" key="5">
    <source>
        <dbReference type="ARBA" id="ARBA00022989"/>
    </source>
</evidence>
<dbReference type="InterPro" id="IPR003663">
    <property type="entry name" value="Sugar/inositol_transpt"/>
</dbReference>
<feature type="transmembrane region" description="Helical" evidence="8">
    <location>
        <begin position="100"/>
        <end position="117"/>
    </location>
</feature>
<dbReference type="GO" id="GO:0016020">
    <property type="term" value="C:membrane"/>
    <property type="evidence" value="ECO:0007669"/>
    <property type="project" value="UniProtKB-SubCell"/>
</dbReference>
<dbReference type="InterPro" id="IPR020846">
    <property type="entry name" value="MFS_dom"/>
</dbReference>
<dbReference type="Gene3D" id="1.20.1250.20">
    <property type="entry name" value="MFS general substrate transporter like domains"/>
    <property type="match status" value="1"/>
</dbReference>
<dbReference type="STRING" id="1173061.A0A0J9X6K2"/>
<evidence type="ECO:0000259" key="9">
    <source>
        <dbReference type="PROSITE" id="PS50850"/>
    </source>
</evidence>
<keyword evidence="3 7" id="KW-0813">Transport</keyword>
<sequence length="593" mass="66937">MSKQEKSFDVQHAEDIEKSSFTHDVTYSETPEINPFEGLSFEQVVQNATQFAQDHDMADEAETFAKGAAIAYDGRTSHLTTEEATIIEMEVTHKWKQPRTLYYMTVMSAMCAIVQGMDETVINGAQLYFVPEFGMDKMSNSEWIKGIVVGAPYLCCCVLACALTEPLNRLLGRRGVIFLSCFIAGVASIWEAFTYSWVQMFLARLLLGFGIGPKSTTVPVYSAECAPASIRGALVMMWQMWTAFGIMLGYVVDVIFIPRGGMSASVSWRIMMGSTVVAPIFVCLQVYMVPESPRWYIKKNRYKDAFNSLVQFRNSKIQAARDLYYMTLMIEINDKMNEGHNAFWDIFAVGRNRRAFYASQIVMFMQQFCGVNVIAYYSSQIFSDSGFSVTNSIIASLGFGILNFLFAIPAVFTIDTFGRRSLALFTLPFLSITLLFAGFSFWIPGEKARIGCVALGIYLFTIFYSPGMGPVPFTYSAEAFPLHVRDIGMSMATITLWGFNFILSLTWPPLLKAFKPQGAFGYYAAWNMAGFLLVFFFVPETKGLTLEELDNVFEVPTSKFIRYQLENLPLNFKRHVLFQKDLPKPEPLYNLNV</sequence>
<feature type="transmembrane region" description="Helical" evidence="8">
    <location>
        <begin position="143"/>
        <end position="164"/>
    </location>
</feature>
<dbReference type="PANTHER" id="PTHR48020:SF26">
    <property type="entry name" value="MYO-INOSITOL TRANSPORTER, PUTATIVE (AFU_ORTHOLOGUE AFUA_4G01560)-RELATED"/>
    <property type="match status" value="1"/>
</dbReference>
<feature type="transmembrane region" description="Helical" evidence="8">
    <location>
        <begin position="487"/>
        <end position="507"/>
    </location>
</feature>
<keyword evidence="10" id="KW-0762">Sugar transport</keyword>
<evidence type="ECO:0000256" key="6">
    <source>
        <dbReference type="ARBA" id="ARBA00023136"/>
    </source>
</evidence>
<evidence type="ECO:0000256" key="1">
    <source>
        <dbReference type="ARBA" id="ARBA00004141"/>
    </source>
</evidence>
<keyword evidence="5 8" id="KW-1133">Transmembrane helix</keyword>
<evidence type="ECO:0000256" key="7">
    <source>
        <dbReference type="RuleBase" id="RU003346"/>
    </source>
</evidence>
<dbReference type="AlphaFoldDB" id="A0A0J9X6K2"/>
<dbReference type="GO" id="GO:0022857">
    <property type="term" value="F:transmembrane transporter activity"/>
    <property type="evidence" value="ECO:0007669"/>
    <property type="project" value="InterPro"/>
</dbReference>
<feature type="transmembrane region" description="Helical" evidence="8">
    <location>
        <begin position="270"/>
        <end position="289"/>
    </location>
</feature>
<feature type="transmembrane region" description="Helical" evidence="8">
    <location>
        <begin position="176"/>
        <end position="198"/>
    </location>
</feature>
<dbReference type="SUPFAM" id="SSF103473">
    <property type="entry name" value="MFS general substrate transporter"/>
    <property type="match status" value="1"/>
</dbReference>
<comment type="subcellular location">
    <subcellularLocation>
        <location evidence="1">Membrane</location>
        <topology evidence="1">Multi-pass membrane protein</topology>
    </subcellularLocation>
</comment>
<protein>
    <submittedName>
        <fullName evidence="10">Similar to Saccharomyces cerevisiae YMR011W HXT2 High-affinity glucose transporter of the major facilitator superfamily</fullName>
    </submittedName>
</protein>
<dbReference type="PRINTS" id="PR00171">
    <property type="entry name" value="SUGRTRNSPORT"/>
</dbReference>
<feature type="transmembrane region" description="Helical" evidence="8">
    <location>
        <begin position="238"/>
        <end position="258"/>
    </location>
</feature>
<evidence type="ECO:0000256" key="3">
    <source>
        <dbReference type="ARBA" id="ARBA00022448"/>
    </source>
</evidence>
<reference evidence="10" key="1">
    <citation type="submission" date="2014-03" db="EMBL/GenBank/DDBJ databases">
        <authorList>
            <person name="Casaregola S."/>
        </authorList>
    </citation>
    <scope>NUCLEOTIDE SEQUENCE [LARGE SCALE GENOMIC DNA]</scope>
    <source>
        <strain evidence="10">CLIB 918</strain>
    </source>
</reference>
<dbReference type="InterPro" id="IPR036259">
    <property type="entry name" value="MFS_trans_sf"/>
</dbReference>
<feature type="transmembrane region" description="Helical" evidence="8">
    <location>
        <begin position="519"/>
        <end position="538"/>
    </location>
</feature>
<name>A0A0J9X6K2_GEOCN</name>
<keyword evidence="6 8" id="KW-0472">Membrane</keyword>
<evidence type="ECO:0000313" key="10">
    <source>
        <dbReference type="EMBL" id="CDO52838.1"/>
    </source>
</evidence>
<dbReference type="GO" id="GO:0015798">
    <property type="term" value="P:myo-inositol transport"/>
    <property type="evidence" value="ECO:0007669"/>
    <property type="project" value="UniProtKB-ARBA"/>
</dbReference>
<comment type="caution">
    <text evidence="10">The sequence shown here is derived from an EMBL/GenBank/DDBJ whole genome shotgun (WGS) entry which is preliminary data.</text>
</comment>
<dbReference type="InterPro" id="IPR005828">
    <property type="entry name" value="MFS_sugar_transport-like"/>
</dbReference>
<keyword evidence="11" id="KW-1185">Reference proteome</keyword>
<dbReference type="OrthoDB" id="5290825at2759"/>
<feature type="transmembrane region" description="Helical" evidence="8">
    <location>
        <begin position="355"/>
        <end position="377"/>
    </location>
</feature>
<dbReference type="FunFam" id="1.20.1250.20:FF:000100">
    <property type="entry name" value="MFS sugar transporter, putative"/>
    <property type="match status" value="1"/>
</dbReference>
<comment type="similarity">
    <text evidence="2 7">Belongs to the major facilitator superfamily. Sugar transporter (TC 2.A.1.1) family.</text>
</comment>
<feature type="transmembrane region" description="Helical" evidence="8">
    <location>
        <begin position="424"/>
        <end position="443"/>
    </location>
</feature>
<dbReference type="EMBL" id="CCBN010000004">
    <property type="protein sequence ID" value="CDO52838.1"/>
    <property type="molecule type" value="Genomic_DNA"/>
</dbReference>
<feature type="domain" description="Major facilitator superfamily (MFS) profile" evidence="9">
    <location>
        <begin position="104"/>
        <end position="542"/>
    </location>
</feature>
<accession>A0A0J9X6K2</accession>
<dbReference type="PANTHER" id="PTHR48020">
    <property type="entry name" value="PROTON MYO-INOSITOL COTRANSPORTER"/>
    <property type="match status" value="1"/>
</dbReference>
<dbReference type="Proteomes" id="UP000242525">
    <property type="component" value="Unassembled WGS sequence"/>
</dbReference>
<evidence type="ECO:0000313" key="11">
    <source>
        <dbReference type="Proteomes" id="UP000242525"/>
    </source>
</evidence>
<dbReference type="PROSITE" id="PS50850">
    <property type="entry name" value="MFS"/>
    <property type="match status" value="1"/>
</dbReference>
<evidence type="ECO:0000256" key="8">
    <source>
        <dbReference type="SAM" id="Phobius"/>
    </source>
</evidence>
<dbReference type="GO" id="GO:0015791">
    <property type="term" value="P:polyol transmembrane transport"/>
    <property type="evidence" value="ECO:0007669"/>
    <property type="project" value="UniProtKB-ARBA"/>
</dbReference>
<feature type="transmembrane region" description="Helical" evidence="8">
    <location>
        <begin position="450"/>
        <end position="467"/>
    </location>
</feature>